<feature type="compositionally biased region" description="Basic and acidic residues" evidence="1">
    <location>
        <begin position="66"/>
        <end position="88"/>
    </location>
</feature>
<evidence type="ECO:0000256" key="1">
    <source>
        <dbReference type="SAM" id="MobiDB-lite"/>
    </source>
</evidence>
<dbReference type="AlphaFoldDB" id="Q0V6C5"/>
<evidence type="ECO:0000313" key="2">
    <source>
        <dbReference type="EMBL" id="EAT91934.1"/>
    </source>
</evidence>
<dbReference type="HOGENOM" id="CLU_1475657_0_0_1"/>
<reference evidence="3" key="1">
    <citation type="journal article" date="2007" name="Plant Cell">
        <title>Dothideomycete-plant interactions illuminated by genome sequencing and EST analysis of the wheat pathogen Stagonospora nodorum.</title>
        <authorList>
            <person name="Hane J.K."/>
            <person name="Lowe R.G."/>
            <person name="Solomon P.S."/>
            <person name="Tan K.C."/>
            <person name="Schoch C.L."/>
            <person name="Spatafora J.W."/>
            <person name="Crous P.W."/>
            <person name="Kodira C."/>
            <person name="Birren B.W."/>
            <person name="Galagan J.E."/>
            <person name="Torriani S.F."/>
            <person name="McDonald B.A."/>
            <person name="Oliver R.P."/>
        </authorList>
    </citation>
    <scope>NUCLEOTIDE SEQUENCE [LARGE SCALE GENOMIC DNA]</scope>
    <source>
        <strain evidence="3">SN15 / ATCC MYA-4574 / FGSC 10173</strain>
    </source>
</reference>
<dbReference type="RefSeq" id="XP_001791126.1">
    <property type="nucleotide sequence ID" value="XM_001791074.1"/>
</dbReference>
<accession>Q0V6C5</accession>
<dbReference type="VEuPathDB" id="FungiDB:JI435_004390"/>
<organism evidence="2 3">
    <name type="scientific">Phaeosphaeria nodorum (strain SN15 / ATCC MYA-4574 / FGSC 10173)</name>
    <name type="common">Glume blotch fungus</name>
    <name type="synonym">Parastagonospora nodorum</name>
    <dbReference type="NCBI Taxonomy" id="321614"/>
    <lineage>
        <taxon>Eukaryota</taxon>
        <taxon>Fungi</taxon>
        <taxon>Dikarya</taxon>
        <taxon>Ascomycota</taxon>
        <taxon>Pezizomycotina</taxon>
        <taxon>Dothideomycetes</taxon>
        <taxon>Pleosporomycetidae</taxon>
        <taxon>Pleosporales</taxon>
        <taxon>Pleosporineae</taxon>
        <taxon>Phaeosphaeriaceae</taxon>
        <taxon>Parastagonospora</taxon>
    </lineage>
</organism>
<gene>
    <name evidence="2" type="ORF">SNOG_00439</name>
</gene>
<feature type="compositionally biased region" description="Low complexity" evidence="1">
    <location>
        <begin position="55"/>
        <end position="65"/>
    </location>
</feature>
<dbReference type="KEGG" id="pno:SNOG_00439"/>
<feature type="region of interest" description="Disordered" evidence="1">
    <location>
        <begin position="40"/>
        <end position="89"/>
    </location>
</feature>
<dbReference type="EMBL" id="CH445325">
    <property type="protein sequence ID" value="EAT91934.1"/>
    <property type="molecule type" value="Genomic_DNA"/>
</dbReference>
<protein>
    <submittedName>
        <fullName evidence="2">Uncharacterized protein</fullName>
    </submittedName>
</protein>
<dbReference type="GeneID" id="5967920"/>
<dbReference type="STRING" id="321614.Q0V6C5"/>
<evidence type="ECO:0000313" key="3">
    <source>
        <dbReference type="Proteomes" id="UP000001055"/>
    </source>
</evidence>
<dbReference type="InParanoid" id="Q0V6C5"/>
<dbReference type="eggNOG" id="ENOG502SJTR">
    <property type="taxonomic scope" value="Eukaryota"/>
</dbReference>
<dbReference type="Proteomes" id="UP000001055">
    <property type="component" value="Unassembled WGS sequence"/>
</dbReference>
<proteinExistence type="predicted"/>
<dbReference type="OMA" id="NTNPLMY"/>
<sequence length="183" mass="20080">MCPPGEYPAPESDKCALKNEVDRLRRRCAALEKNLHSIPSDGAADALRHLHRGNSATSSSTAQSSHPDHLGPDDSDASDGRMLRDPDGTARYLGETSGATFLDHLKNFMFTLVPVTFQDDCADSSSFVSTIGQYQTFDSRPLPNPDVNPVWLPSRTEMSAMLFELCYYIQDGNGDFASGGIYW</sequence>
<name>Q0V6C5_PHANO</name>